<dbReference type="Gene3D" id="1.25.40.20">
    <property type="entry name" value="Ankyrin repeat-containing domain"/>
    <property type="match status" value="2"/>
</dbReference>
<name>A0A7M7HJL0_STRPU</name>
<dbReference type="SUPFAM" id="SSF55545">
    <property type="entry name" value="beta-N-acetylhexosaminidase-like domain"/>
    <property type="match status" value="1"/>
</dbReference>
<keyword evidence="9" id="KW-1185">Reference proteome</keyword>
<reference evidence="8" key="2">
    <citation type="submission" date="2021-01" db="UniProtKB">
        <authorList>
            <consortium name="EnsemblMetazoa"/>
        </authorList>
    </citation>
    <scope>IDENTIFICATION</scope>
</reference>
<protein>
    <recommendedName>
        <fullName evidence="7">Beta-hexosaminidase bacterial type N-terminal domain-containing protein</fullName>
    </recommendedName>
</protein>
<dbReference type="GO" id="GO:0004563">
    <property type="term" value="F:beta-N-acetylhexosaminidase activity"/>
    <property type="evidence" value="ECO:0007669"/>
    <property type="project" value="InterPro"/>
</dbReference>
<dbReference type="InterPro" id="IPR025705">
    <property type="entry name" value="Beta_hexosaminidase_sua/sub"/>
</dbReference>
<keyword evidence="4" id="KW-0326">Glycosidase</keyword>
<dbReference type="GO" id="GO:0005975">
    <property type="term" value="P:carbohydrate metabolic process"/>
    <property type="evidence" value="ECO:0007669"/>
    <property type="project" value="InterPro"/>
</dbReference>
<dbReference type="RefSeq" id="XP_011673698.2">
    <property type="nucleotide sequence ID" value="XM_011675396.2"/>
</dbReference>
<dbReference type="Pfam" id="PF13857">
    <property type="entry name" value="Ank_5"/>
    <property type="match status" value="1"/>
</dbReference>
<dbReference type="EnsemblMetazoa" id="XM_011675396">
    <property type="protein sequence ID" value="XP_011673698"/>
    <property type="gene ID" value="LOC581115"/>
</dbReference>
<evidence type="ECO:0000256" key="6">
    <source>
        <dbReference type="SAM" id="MobiDB-lite"/>
    </source>
</evidence>
<dbReference type="Pfam" id="PF12796">
    <property type="entry name" value="Ank_2"/>
    <property type="match status" value="1"/>
</dbReference>
<dbReference type="SUPFAM" id="SSF51445">
    <property type="entry name" value="(Trans)glycosidases"/>
    <property type="match status" value="1"/>
</dbReference>
<dbReference type="InterPro" id="IPR029018">
    <property type="entry name" value="Hex-like_dom2"/>
</dbReference>
<keyword evidence="2" id="KW-0378">Hydrolase</keyword>
<feature type="compositionally biased region" description="Basic and acidic residues" evidence="6">
    <location>
        <begin position="614"/>
        <end position="626"/>
    </location>
</feature>
<feature type="compositionally biased region" description="Acidic residues" evidence="6">
    <location>
        <begin position="632"/>
        <end position="642"/>
    </location>
</feature>
<evidence type="ECO:0000313" key="9">
    <source>
        <dbReference type="Proteomes" id="UP000007110"/>
    </source>
</evidence>
<dbReference type="PROSITE" id="PS50088">
    <property type="entry name" value="ANK_REPEAT"/>
    <property type="match status" value="3"/>
</dbReference>
<feature type="domain" description="Beta-hexosaminidase bacterial type N-terminal" evidence="7">
    <location>
        <begin position="335"/>
        <end position="466"/>
    </location>
</feature>
<dbReference type="PRINTS" id="PR00738">
    <property type="entry name" value="GLHYDRLASE20"/>
</dbReference>
<dbReference type="PRINTS" id="PR01415">
    <property type="entry name" value="ANKYRIN"/>
</dbReference>
<dbReference type="KEGG" id="spu:581115"/>
<evidence type="ECO:0000256" key="2">
    <source>
        <dbReference type="ARBA" id="ARBA00022801"/>
    </source>
</evidence>
<evidence type="ECO:0000256" key="1">
    <source>
        <dbReference type="ARBA" id="ARBA00022737"/>
    </source>
</evidence>
<dbReference type="PROSITE" id="PS50297">
    <property type="entry name" value="ANK_REP_REGION"/>
    <property type="match status" value="3"/>
</dbReference>
<dbReference type="SUPFAM" id="SSF48403">
    <property type="entry name" value="Ankyrin repeat"/>
    <property type="match status" value="1"/>
</dbReference>
<dbReference type="SMART" id="SM00248">
    <property type="entry name" value="ANK"/>
    <property type="match status" value="3"/>
</dbReference>
<dbReference type="Proteomes" id="UP000007110">
    <property type="component" value="Unassembled WGS sequence"/>
</dbReference>
<feature type="region of interest" description="Disordered" evidence="6">
    <location>
        <begin position="229"/>
        <end position="327"/>
    </location>
</feature>
<dbReference type="PANTHER" id="PTHR24171:SF11">
    <property type="entry name" value="26S PROTEASOME NON-ATPASE REGULATORY SUBUNIT 10"/>
    <property type="match status" value="1"/>
</dbReference>
<feature type="compositionally biased region" description="Basic and acidic residues" evidence="6">
    <location>
        <begin position="272"/>
        <end position="283"/>
    </location>
</feature>
<feature type="region of interest" description="Disordered" evidence="6">
    <location>
        <begin position="582"/>
        <end position="648"/>
    </location>
</feature>
<dbReference type="InterPro" id="IPR002110">
    <property type="entry name" value="Ankyrin_rpt"/>
</dbReference>
<feature type="repeat" description="ANK" evidence="5">
    <location>
        <begin position="173"/>
        <end position="205"/>
    </location>
</feature>
<dbReference type="InParanoid" id="A0A7M7HJL0"/>
<evidence type="ECO:0000259" key="7">
    <source>
        <dbReference type="Pfam" id="PF02838"/>
    </source>
</evidence>
<proteinExistence type="predicted"/>
<evidence type="ECO:0000256" key="3">
    <source>
        <dbReference type="ARBA" id="ARBA00023043"/>
    </source>
</evidence>
<reference evidence="9" key="1">
    <citation type="submission" date="2015-02" db="EMBL/GenBank/DDBJ databases">
        <title>Genome sequencing for Strongylocentrotus purpuratus.</title>
        <authorList>
            <person name="Murali S."/>
            <person name="Liu Y."/>
            <person name="Vee V."/>
            <person name="English A."/>
            <person name="Wang M."/>
            <person name="Skinner E."/>
            <person name="Han Y."/>
            <person name="Muzny D.M."/>
            <person name="Worley K.C."/>
            <person name="Gibbs R.A."/>
        </authorList>
    </citation>
    <scope>NUCLEOTIDE SEQUENCE</scope>
</reference>
<dbReference type="Pfam" id="PF02838">
    <property type="entry name" value="Glyco_hydro_20b"/>
    <property type="match status" value="1"/>
</dbReference>
<feature type="compositionally biased region" description="Acidic residues" evidence="6">
    <location>
        <begin position="300"/>
        <end position="327"/>
    </location>
</feature>
<feature type="compositionally biased region" description="Low complexity" evidence="6">
    <location>
        <begin position="289"/>
        <end position="299"/>
    </location>
</feature>
<dbReference type="Gene3D" id="3.20.20.80">
    <property type="entry name" value="Glycosidases"/>
    <property type="match status" value="1"/>
</dbReference>
<feature type="repeat" description="ANK" evidence="5">
    <location>
        <begin position="55"/>
        <end position="87"/>
    </location>
</feature>
<feature type="repeat" description="ANK" evidence="5">
    <location>
        <begin position="140"/>
        <end position="172"/>
    </location>
</feature>
<organism evidence="8 9">
    <name type="scientific">Strongylocentrotus purpuratus</name>
    <name type="common">Purple sea urchin</name>
    <dbReference type="NCBI Taxonomy" id="7668"/>
    <lineage>
        <taxon>Eukaryota</taxon>
        <taxon>Metazoa</taxon>
        <taxon>Echinodermata</taxon>
        <taxon>Eleutherozoa</taxon>
        <taxon>Echinozoa</taxon>
        <taxon>Echinoidea</taxon>
        <taxon>Euechinoidea</taxon>
        <taxon>Echinacea</taxon>
        <taxon>Camarodonta</taxon>
        <taxon>Echinidea</taxon>
        <taxon>Strongylocentrotidae</taxon>
        <taxon>Strongylocentrotus</taxon>
    </lineage>
</organism>
<evidence type="ECO:0000313" key="8">
    <source>
        <dbReference type="EnsemblMetazoa" id="XP_011673698"/>
    </source>
</evidence>
<evidence type="ECO:0000256" key="5">
    <source>
        <dbReference type="PROSITE-ProRule" id="PRU00023"/>
    </source>
</evidence>
<dbReference type="InterPro" id="IPR036770">
    <property type="entry name" value="Ankyrin_rpt-contain_sf"/>
</dbReference>
<keyword evidence="3 5" id="KW-0040">ANK repeat</keyword>
<dbReference type="InterPro" id="IPR015882">
    <property type="entry name" value="HEX_bac_N"/>
</dbReference>
<accession>A0A7M7HJL0</accession>
<dbReference type="PANTHER" id="PTHR24171">
    <property type="entry name" value="ANKYRIN REPEAT DOMAIN-CONTAINING PROTEIN 39-RELATED"/>
    <property type="match status" value="1"/>
</dbReference>
<keyword evidence="1" id="KW-0677">Repeat</keyword>
<dbReference type="AlphaFoldDB" id="A0A7M7HJL0"/>
<dbReference type="Gene3D" id="3.30.379.10">
    <property type="entry name" value="Chitobiase/beta-hexosaminidase domain 2-like"/>
    <property type="match status" value="1"/>
</dbReference>
<dbReference type="OMA" id="MWPIFQE"/>
<dbReference type="InterPro" id="IPR017853">
    <property type="entry name" value="GH"/>
</dbReference>
<sequence length="1002" mass="110093">MEETIQQVKIAVESGRTDVIRLAIDAHSVKPKSTGLHSSKMDIKLLDALNSVTPEHGNMLHLAAKLGNADVVRALLVSGVDPSIKDGQEQTAYDIAKPSKQLTMVFHDVLLQSIAQSKTEQVKALLSSGLDINQKDEATGGNTALHWAASFSGIDIIKILLEHNPDVNAINSDGTTPLHDAVLRGDVDIVKELVAHGADINAKATGGKSEGKSPLDLAEDNRELKDVLAPPVIMNGHVENGQNGVSTEQSEDADNVPFFSVTLETEEEEKAEEEKESSVKDDSTTTPEQAASPQVSSSVQDEDEEEDEVEIDLETIEGEEEEEEDVEVDPRLTFLWPQPQQVIQKNGDRFILSQDFSVQLAAIPQSGTLEPMVDLWTIQSAVLMEKGYRCVLENSVVCLDPSAQVVCNINPLPFKREESYRISVTDKMVTIVAADLPGLWHATSTFVQLVQLCHKEGIPQLEISDWPSIKHRAVMLDLSAGRVPRMDTLLQLVNSFAQLKYNELHLYVKAYKDSPIHDTMPYSGSELLDLEVFCQWRFIKLVPHIDLMEGGDLSPPLFSIFQQVLSRFGSTRVVNIGPNLTRKLLDSVPPPSPRPETPQDDNSSADQSKTSDSTLKKETSETKTEETGEITTEAEEAREDEMEAPRPSPFILSIQDQLRLIGIGSNQTPLFCANVISVYETSFRQLPIGSVAMWYGSKSNSDFKKAGKKLLGNGQGFYVCPGTGVWNSLGGAPEGSICNISHAIKTATTNPNAIGLLLTNWAGCTYSNHPVLSWPAYISAAGLSWNASTSLDFLHGNLSSLINRHILQDPDSPLGDAILEVGRIDTYLTKASLNQLDLPVTDKSVIIPAKEGSFLCRIIQETDNIDLEFITIEIINNAMRRIRKSQSSVNAVDKLKLDRRVYIQVHLTLDLMFWACKMVRALLIAGKKPNHAQSGFNVINVGLANLSATTKTDSANKLLSMMEEYRTVWLDQCYQPGLGASGMFFKDVLKHLVPEGTEKTED</sequence>
<evidence type="ECO:0000256" key="4">
    <source>
        <dbReference type="ARBA" id="ARBA00023295"/>
    </source>
</evidence>
<dbReference type="GeneID" id="581115"/>
<dbReference type="OrthoDB" id="5806726at2759"/>